<keyword evidence="1" id="KW-1133">Transmembrane helix</keyword>
<evidence type="ECO:0000313" key="3">
    <source>
        <dbReference type="Proteomes" id="UP001586593"/>
    </source>
</evidence>
<dbReference type="Gene3D" id="1.20.140.150">
    <property type="match status" value="1"/>
</dbReference>
<comment type="caution">
    <text evidence="2">The sequence shown here is derived from an EMBL/GenBank/DDBJ whole genome shotgun (WGS) entry which is preliminary data.</text>
</comment>
<organism evidence="2 3">
    <name type="scientific">Phialemonium thermophilum</name>
    <dbReference type="NCBI Taxonomy" id="223376"/>
    <lineage>
        <taxon>Eukaryota</taxon>
        <taxon>Fungi</taxon>
        <taxon>Dikarya</taxon>
        <taxon>Ascomycota</taxon>
        <taxon>Pezizomycotina</taxon>
        <taxon>Sordariomycetes</taxon>
        <taxon>Sordariomycetidae</taxon>
        <taxon>Cephalothecales</taxon>
        <taxon>Cephalothecaceae</taxon>
        <taxon>Phialemonium</taxon>
    </lineage>
</organism>
<dbReference type="Proteomes" id="UP001586593">
    <property type="component" value="Unassembled WGS sequence"/>
</dbReference>
<keyword evidence="3" id="KW-1185">Reference proteome</keyword>
<sequence length="198" mass="20898">MTRLAVYAASLVAFVAATAMTFASIATPTWVSYTVTSREGSTFWRTLGLHKSCSSLADPTCRPFPAEGDCGASSSRFCAMWRTTAFLMSLAAVVELATLVGYLVVLTGSGGRRQREKGWRVLGALLVVVAIVQLAAISLVGYLFDHDDQFLVPGWRLDTSWILSTVSASVALLCAAGLAVSVLVLPPEGGYELVGDGA</sequence>
<proteinExistence type="predicted"/>
<dbReference type="EMBL" id="JAZHXJ010001667">
    <property type="protein sequence ID" value="KAL1844500.1"/>
    <property type="molecule type" value="Genomic_DNA"/>
</dbReference>
<keyword evidence="1" id="KW-0472">Membrane</keyword>
<evidence type="ECO:0000256" key="1">
    <source>
        <dbReference type="SAM" id="Phobius"/>
    </source>
</evidence>
<reference evidence="2 3" key="1">
    <citation type="journal article" date="2024" name="Commun. Biol.">
        <title>Comparative genomic analysis of thermophilic fungi reveals convergent evolutionary adaptations and gene losses.</title>
        <authorList>
            <person name="Steindorff A.S."/>
            <person name="Aguilar-Pontes M.V."/>
            <person name="Robinson A.J."/>
            <person name="Andreopoulos B."/>
            <person name="LaButti K."/>
            <person name="Kuo A."/>
            <person name="Mondo S."/>
            <person name="Riley R."/>
            <person name="Otillar R."/>
            <person name="Haridas S."/>
            <person name="Lipzen A."/>
            <person name="Grimwood J."/>
            <person name="Schmutz J."/>
            <person name="Clum A."/>
            <person name="Reid I.D."/>
            <person name="Moisan M.C."/>
            <person name="Butler G."/>
            <person name="Nguyen T.T.M."/>
            <person name="Dewar K."/>
            <person name="Conant G."/>
            <person name="Drula E."/>
            <person name="Henrissat B."/>
            <person name="Hansel C."/>
            <person name="Singer S."/>
            <person name="Hutchinson M.I."/>
            <person name="de Vries R.P."/>
            <person name="Natvig D.O."/>
            <person name="Powell A.J."/>
            <person name="Tsang A."/>
            <person name="Grigoriev I.V."/>
        </authorList>
    </citation>
    <scope>NUCLEOTIDE SEQUENCE [LARGE SCALE GENOMIC DNA]</scope>
    <source>
        <strain evidence="2 3">ATCC 24622</strain>
    </source>
</reference>
<gene>
    <name evidence="2" type="ORF">VTK73DRAFT_2401</name>
</gene>
<feature type="transmembrane region" description="Helical" evidence="1">
    <location>
        <begin position="85"/>
        <end position="106"/>
    </location>
</feature>
<feature type="transmembrane region" description="Helical" evidence="1">
    <location>
        <begin position="118"/>
        <end position="141"/>
    </location>
</feature>
<keyword evidence="1" id="KW-0812">Transmembrane</keyword>
<name>A0ABR3VS67_9PEZI</name>
<evidence type="ECO:0000313" key="2">
    <source>
        <dbReference type="EMBL" id="KAL1844500.1"/>
    </source>
</evidence>
<protein>
    <submittedName>
        <fullName evidence="2">Uncharacterized protein</fullName>
    </submittedName>
</protein>
<accession>A0ABR3VS67</accession>
<feature type="transmembrane region" description="Helical" evidence="1">
    <location>
        <begin position="161"/>
        <end position="185"/>
    </location>
</feature>